<keyword evidence="3" id="KW-0812">Transmembrane</keyword>
<dbReference type="InParanoid" id="A0A0C3H5R6"/>
<dbReference type="OrthoDB" id="2213137at2759"/>
<dbReference type="InterPro" id="IPR020846">
    <property type="entry name" value="MFS_dom"/>
</dbReference>
<dbReference type="SUPFAM" id="SSF103473">
    <property type="entry name" value="MFS general substrate transporter"/>
    <property type="match status" value="1"/>
</dbReference>
<feature type="transmembrane region" description="Helical" evidence="3">
    <location>
        <begin position="298"/>
        <end position="318"/>
    </location>
</feature>
<dbReference type="PANTHER" id="PTHR11360">
    <property type="entry name" value="MONOCARBOXYLATE TRANSPORTER"/>
    <property type="match status" value="1"/>
</dbReference>
<accession>A0A0C3H5R6</accession>
<dbReference type="PANTHER" id="PTHR11360:SF287">
    <property type="entry name" value="MFS MONOCARBOXYLATE TRANSPORTER"/>
    <property type="match status" value="1"/>
</dbReference>
<evidence type="ECO:0000256" key="1">
    <source>
        <dbReference type="ARBA" id="ARBA00004141"/>
    </source>
</evidence>
<reference evidence="5 6" key="1">
    <citation type="submission" date="2014-04" db="EMBL/GenBank/DDBJ databases">
        <authorList>
            <consortium name="DOE Joint Genome Institute"/>
            <person name="Kuo A."/>
            <person name="Martino E."/>
            <person name="Perotto S."/>
            <person name="Kohler A."/>
            <person name="Nagy L.G."/>
            <person name="Floudas D."/>
            <person name="Copeland A."/>
            <person name="Barry K.W."/>
            <person name="Cichocki N."/>
            <person name="Veneault-Fourrey C."/>
            <person name="LaButti K."/>
            <person name="Lindquist E.A."/>
            <person name="Lipzen A."/>
            <person name="Lundell T."/>
            <person name="Morin E."/>
            <person name="Murat C."/>
            <person name="Sun H."/>
            <person name="Tunlid A."/>
            <person name="Henrissat B."/>
            <person name="Grigoriev I.V."/>
            <person name="Hibbett D.S."/>
            <person name="Martin F."/>
            <person name="Nordberg H.P."/>
            <person name="Cantor M.N."/>
            <person name="Hua S.X."/>
        </authorList>
    </citation>
    <scope>NUCLEOTIDE SEQUENCE [LARGE SCALE GENOMIC DNA]</scope>
    <source>
        <strain evidence="5 6">Zn</strain>
    </source>
</reference>
<evidence type="ECO:0000256" key="2">
    <source>
        <dbReference type="ARBA" id="ARBA00006727"/>
    </source>
</evidence>
<protein>
    <recommendedName>
        <fullName evidence="4">Major facilitator superfamily (MFS) profile domain-containing protein</fullName>
    </recommendedName>
</protein>
<dbReference type="GO" id="GO:0016020">
    <property type="term" value="C:membrane"/>
    <property type="evidence" value="ECO:0007669"/>
    <property type="project" value="UniProtKB-SubCell"/>
</dbReference>
<comment type="subcellular location">
    <subcellularLocation>
        <location evidence="1">Membrane</location>
        <topology evidence="1">Multi-pass membrane protein</topology>
    </subcellularLocation>
</comment>
<feature type="transmembrane region" description="Helical" evidence="3">
    <location>
        <begin position="53"/>
        <end position="77"/>
    </location>
</feature>
<dbReference type="GO" id="GO:0022857">
    <property type="term" value="F:transmembrane transporter activity"/>
    <property type="evidence" value="ECO:0007669"/>
    <property type="project" value="InterPro"/>
</dbReference>
<gene>
    <name evidence="5" type="ORF">OIDMADRAFT_202968</name>
</gene>
<organism evidence="5 6">
    <name type="scientific">Oidiodendron maius (strain Zn)</name>
    <dbReference type="NCBI Taxonomy" id="913774"/>
    <lineage>
        <taxon>Eukaryota</taxon>
        <taxon>Fungi</taxon>
        <taxon>Dikarya</taxon>
        <taxon>Ascomycota</taxon>
        <taxon>Pezizomycotina</taxon>
        <taxon>Leotiomycetes</taxon>
        <taxon>Leotiomycetes incertae sedis</taxon>
        <taxon>Myxotrichaceae</taxon>
        <taxon>Oidiodendron</taxon>
    </lineage>
</organism>
<evidence type="ECO:0000313" key="5">
    <source>
        <dbReference type="EMBL" id="KIM97801.1"/>
    </source>
</evidence>
<dbReference type="InterPro" id="IPR011701">
    <property type="entry name" value="MFS"/>
</dbReference>
<evidence type="ECO:0000256" key="3">
    <source>
        <dbReference type="SAM" id="Phobius"/>
    </source>
</evidence>
<feature type="transmembrane region" description="Helical" evidence="3">
    <location>
        <begin position="150"/>
        <end position="174"/>
    </location>
</feature>
<keyword evidence="6" id="KW-1185">Reference proteome</keyword>
<name>A0A0C3H5R6_OIDMZ</name>
<dbReference type="PROSITE" id="PS50850">
    <property type="entry name" value="MFS"/>
    <property type="match status" value="1"/>
</dbReference>
<sequence length="461" mass="49354">MSSSNALELQTDRRIASVVSGEINAVNTRELPRDIPAEVELPSLPLPDRGRQAYLVLLACTLIQAPIWGYSLSFGVFQTYYTTSPASPFSTVDPASVATVGTTLNGLMYLMMPISFTVLTRYPGLRPYCGFTGLVIAAASLIMSSFATRIWQLLVCQGILCAIGSGLLFAPTTLYLDEWFISRKGIAYGTLWAGKALSGSVFPFLMSSLLSRFGAPTTLRIWAISLVIIASPLLATLKPRIPFSAATARRPLDWRFLKITSFWMLQVGNISQALGYLLPTTYLASYANDLGLPTLTGAILIAVYSLASVLGSLVTGFLNDRLTPTTVILLSSLGSTISVLVFWGLSSGIALLSVFAIFYGFFAGGFSSTYPGILHEMRREDSNVDTGLIMGLLLGGRGVGFLIGGPFSGGLMKTTLGGLGSIGYDTQYGPIIVASGVTALFGSWGWMWKSIKGIISLVQRV</sequence>
<dbReference type="InterPro" id="IPR036259">
    <property type="entry name" value="MFS_trans_sf"/>
</dbReference>
<feature type="transmembrane region" description="Helical" evidence="3">
    <location>
        <begin position="218"/>
        <end position="235"/>
    </location>
</feature>
<feature type="domain" description="Major facilitator superfamily (MFS) profile" evidence="4">
    <location>
        <begin position="261"/>
        <end position="461"/>
    </location>
</feature>
<keyword evidence="3" id="KW-0472">Membrane</keyword>
<dbReference type="Pfam" id="PF07690">
    <property type="entry name" value="MFS_1"/>
    <property type="match status" value="1"/>
</dbReference>
<dbReference type="HOGENOM" id="CLU_001265_1_2_1"/>
<dbReference type="EMBL" id="KN832881">
    <property type="protein sequence ID" value="KIM97801.1"/>
    <property type="molecule type" value="Genomic_DNA"/>
</dbReference>
<feature type="transmembrane region" description="Helical" evidence="3">
    <location>
        <begin position="349"/>
        <end position="374"/>
    </location>
</feature>
<feature type="transmembrane region" description="Helical" evidence="3">
    <location>
        <begin position="97"/>
        <end position="118"/>
    </location>
</feature>
<dbReference type="AlphaFoldDB" id="A0A0C3H5R6"/>
<feature type="transmembrane region" description="Helical" evidence="3">
    <location>
        <begin position="386"/>
        <end position="407"/>
    </location>
</feature>
<feature type="transmembrane region" description="Helical" evidence="3">
    <location>
        <begin position="125"/>
        <end position="144"/>
    </location>
</feature>
<dbReference type="Proteomes" id="UP000054321">
    <property type="component" value="Unassembled WGS sequence"/>
</dbReference>
<dbReference type="Gene3D" id="1.20.1250.20">
    <property type="entry name" value="MFS general substrate transporter like domains"/>
    <property type="match status" value="2"/>
</dbReference>
<feature type="transmembrane region" description="Helical" evidence="3">
    <location>
        <begin position="325"/>
        <end position="343"/>
    </location>
</feature>
<evidence type="ECO:0000313" key="6">
    <source>
        <dbReference type="Proteomes" id="UP000054321"/>
    </source>
</evidence>
<feature type="transmembrane region" description="Helical" evidence="3">
    <location>
        <begin position="427"/>
        <end position="447"/>
    </location>
</feature>
<feature type="transmembrane region" description="Helical" evidence="3">
    <location>
        <begin position="186"/>
        <end position="206"/>
    </location>
</feature>
<comment type="similarity">
    <text evidence="2">Belongs to the major facilitator superfamily. Monocarboxylate porter (TC 2.A.1.13) family.</text>
</comment>
<dbReference type="InterPro" id="IPR050327">
    <property type="entry name" value="Proton-linked_MCT"/>
</dbReference>
<feature type="transmembrane region" description="Helical" evidence="3">
    <location>
        <begin position="256"/>
        <end position="278"/>
    </location>
</feature>
<proteinExistence type="inferred from homology"/>
<evidence type="ECO:0000259" key="4">
    <source>
        <dbReference type="PROSITE" id="PS50850"/>
    </source>
</evidence>
<keyword evidence="3" id="KW-1133">Transmembrane helix</keyword>
<reference evidence="6" key="2">
    <citation type="submission" date="2015-01" db="EMBL/GenBank/DDBJ databases">
        <title>Evolutionary Origins and Diversification of the Mycorrhizal Mutualists.</title>
        <authorList>
            <consortium name="DOE Joint Genome Institute"/>
            <consortium name="Mycorrhizal Genomics Consortium"/>
            <person name="Kohler A."/>
            <person name="Kuo A."/>
            <person name="Nagy L.G."/>
            <person name="Floudas D."/>
            <person name="Copeland A."/>
            <person name="Barry K.W."/>
            <person name="Cichocki N."/>
            <person name="Veneault-Fourrey C."/>
            <person name="LaButti K."/>
            <person name="Lindquist E.A."/>
            <person name="Lipzen A."/>
            <person name="Lundell T."/>
            <person name="Morin E."/>
            <person name="Murat C."/>
            <person name="Riley R."/>
            <person name="Ohm R."/>
            <person name="Sun H."/>
            <person name="Tunlid A."/>
            <person name="Henrissat B."/>
            <person name="Grigoriev I.V."/>
            <person name="Hibbett D.S."/>
            <person name="Martin F."/>
        </authorList>
    </citation>
    <scope>NUCLEOTIDE SEQUENCE [LARGE SCALE GENOMIC DNA]</scope>
    <source>
        <strain evidence="6">Zn</strain>
    </source>
</reference>